<evidence type="ECO:0000313" key="4">
    <source>
        <dbReference type="RefSeq" id="XP_072603961.1"/>
    </source>
</evidence>
<name>A0ABM4ZNA3_VULVU</name>
<dbReference type="PANTHER" id="PTHR38000">
    <property type="entry name" value="RIKEN CDNA 2900092C05"/>
    <property type="match status" value="1"/>
</dbReference>
<keyword evidence="1" id="KW-0472">Membrane</keyword>
<feature type="signal peptide" evidence="2">
    <location>
        <begin position="1"/>
        <end position="23"/>
    </location>
</feature>
<dbReference type="Pfam" id="PF17686">
    <property type="entry name" value="DUF5534"/>
    <property type="match status" value="1"/>
</dbReference>
<feature type="chain" id="PRO_5045476438" evidence="2">
    <location>
        <begin position="24"/>
        <end position="275"/>
    </location>
</feature>
<proteinExistence type="predicted"/>
<dbReference type="PANTHER" id="PTHR38000:SF1">
    <property type="entry name" value="RIKEN CDNA 2900092C05 GENE"/>
    <property type="match status" value="1"/>
</dbReference>
<keyword evidence="3" id="KW-1185">Reference proteome</keyword>
<dbReference type="GeneID" id="112908860"/>
<protein>
    <submittedName>
        <fullName evidence="4">Uncharacterized protein C19orf18 homolog</fullName>
    </submittedName>
</protein>
<keyword evidence="2" id="KW-0732">Signal</keyword>
<keyword evidence="1" id="KW-1133">Transmembrane helix</keyword>
<accession>A0ABM4ZNA3</accession>
<sequence length="275" mass="31412">MDKVKSSFTILVLFLMEYPLLLCLPYGGEFKPVELATDLMSSFNHHFYYSEIYYAQPIPKASCTTPNMFTLLSPLFLPSLATYELSKESTGKGDTPSPIKNNQSFKAHSTPLNTDTWNAGSWNGILDFSLTPFQHSTAHPETINATSLIPHRSALVQVIVIACVAFSIALICGITISYVIYRLVQAEERQQLVWLYNNVRIPFLGDEDEVSEDESQDESTYLLPENEKELEKFIHSVIRSKRRKRMENKRLKNEQMFIQDTKLNNSLHSVFSENL</sequence>
<dbReference type="InterPro" id="IPR037549">
    <property type="entry name" value="C19orf18"/>
</dbReference>
<dbReference type="RefSeq" id="XP_072603961.1">
    <property type="nucleotide sequence ID" value="XM_072747860.1"/>
</dbReference>
<gene>
    <name evidence="4" type="primary">C1H19orf18</name>
</gene>
<feature type="transmembrane region" description="Helical" evidence="1">
    <location>
        <begin position="154"/>
        <end position="181"/>
    </location>
</feature>
<evidence type="ECO:0000313" key="3">
    <source>
        <dbReference type="Proteomes" id="UP001652641"/>
    </source>
</evidence>
<dbReference type="Proteomes" id="UP001652641">
    <property type="component" value="Chromosome 1"/>
</dbReference>
<keyword evidence="1" id="KW-0812">Transmembrane</keyword>
<evidence type="ECO:0000256" key="2">
    <source>
        <dbReference type="SAM" id="SignalP"/>
    </source>
</evidence>
<reference evidence="3" key="1">
    <citation type="submission" date="2025-05" db="UniProtKB">
        <authorList>
            <consortium name="RefSeq"/>
        </authorList>
    </citation>
    <scope>NUCLEOTIDE SEQUENCE [LARGE SCALE GENOMIC DNA]</scope>
</reference>
<organism evidence="3 4">
    <name type="scientific">Vulpes vulpes</name>
    <name type="common">Red fox</name>
    <dbReference type="NCBI Taxonomy" id="9627"/>
    <lineage>
        <taxon>Eukaryota</taxon>
        <taxon>Metazoa</taxon>
        <taxon>Chordata</taxon>
        <taxon>Craniata</taxon>
        <taxon>Vertebrata</taxon>
        <taxon>Euteleostomi</taxon>
        <taxon>Mammalia</taxon>
        <taxon>Eutheria</taxon>
        <taxon>Laurasiatheria</taxon>
        <taxon>Carnivora</taxon>
        <taxon>Caniformia</taxon>
        <taxon>Canidae</taxon>
        <taxon>Vulpes</taxon>
    </lineage>
</organism>
<reference evidence="4" key="2">
    <citation type="submission" date="2025-08" db="UniProtKB">
        <authorList>
            <consortium name="RefSeq"/>
        </authorList>
    </citation>
    <scope>IDENTIFICATION</scope>
    <source>
        <tissue evidence="4">Cell line</tissue>
    </source>
</reference>
<evidence type="ECO:0000256" key="1">
    <source>
        <dbReference type="SAM" id="Phobius"/>
    </source>
</evidence>